<dbReference type="InterPro" id="IPR003313">
    <property type="entry name" value="AraC-bd"/>
</dbReference>
<organism evidence="5 6">
    <name type="scientific">Paenibacillus taihuensis</name>
    <dbReference type="NCBI Taxonomy" id="1156355"/>
    <lineage>
        <taxon>Bacteria</taxon>
        <taxon>Bacillati</taxon>
        <taxon>Bacillota</taxon>
        <taxon>Bacilli</taxon>
        <taxon>Bacillales</taxon>
        <taxon>Paenibacillaceae</taxon>
        <taxon>Paenibacillus</taxon>
    </lineage>
</organism>
<feature type="domain" description="HTH araC/xylS-type" evidence="4">
    <location>
        <begin position="191"/>
        <end position="289"/>
    </location>
</feature>
<evidence type="ECO:0000259" key="4">
    <source>
        <dbReference type="PROSITE" id="PS01124"/>
    </source>
</evidence>
<reference evidence="5 6" key="1">
    <citation type="submission" date="2018-08" db="EMBL/GenBank/DDBJ databases">
        <title>Genomic Encyclopedia of Type Strains, Phase III (KMG-III): the genomes of soil and plant-associated and newly described type strains.</title>
        <authorList>
            <person name="Whitman W."/>
        </authorList>
    </citation>
    <scope>NUCLEOTIDE SEQUENCE [LARGE SCALE GENOMIC DNA]</scope>
    <source>
        <strain evidence="5 6">CGMCC 1.10966</strain>
    </source>
</reference>
<dbReference type="OrthoDB" id="1975977at2"/>
<dbReference type="PANTHER" id="PTHR43280">
    <property type="entry name" value="ARAC-FAMILY TRANSCRIPTIONAL REGULATOR"/>
    <property type="match status" value="1"/>
</dbReference>
<proteinExistence type="predicted"/>
<dbReference type="InterPro" id="IPR009057">
    <property type="entry name" value="Homeodomain-like_sf"/>
</dbReference>
<dbReference type="SUPFAM" id="SSF51215">
    <property type="entry name" value="Regulatory protein AraC"/>
    <property type="match status" value="1"/>
</dbReference>
<dbReference type="PRINTS" id="PR00032">
    <property type="entry name" value="HTHARAC"/>
</dbReference>
<keyword evidence="6" id="KW-1185">Reference proteome</keyword>
<evidence type="ECO:0000256" key="1">
    <source>
        <dbReference type="ARBA" id="ARBA00023015"/>
    </source>
</evidence>
<keyword evidence="1" id="KW-0805">Transcription regulation</keyword>
<dbReference type="AlphaFoldDB" id="A0A3D9S5A1"/>
<dbReference type="GO" id="GO:0003700">
    <property type="term" value="F:DNA-binding transcription factor activity"/>
    <property type="evidence" value="ECO:0007669"/>
    <property type="project" value="InterPro"/>
</dbReference>
<dbReference type="Pfam" id="PF02311">
    <property type="entry name" value="AraC_binding"/>
    <property type="match status" value="1"/>
</dbReference>
<evidence type="ECO:0000313" key="5">
    <source>
        <dbReference type="EMBL" id="REE87403.1"/>
    </source>
</evidence>
<accession>A0A3D9S5A1</accession>
<comment type="caution">
    <text evidence="5">The sequence shown here is derived from an EMBL/GenBank/DDBJ whole genome shotgun (WGS) entry which is preliminary data.</text>
</comment>
<keyword evidence="3" id="KW-0804">Transcription</keyword>
<keyword evidence="2 5" id="KW-0238">DNA-binding</keyword>
<evidence type="ECO:0000256" key="3">
    <source>
        <dbReference type="ARBA" id="ARBA00023163"/>
    </source>
</evidence>
<dbReference type="Gene3D" id="1.10.10.60">
    <property type="entry name" value="Homeodomain-like"/>
    <property type="match status" value="2"/>
</dbReference>
<dbReference type="SMART" id="SM00342">
    <property type="entry name" value="HTH_ARAC"/>
    <property type="match status" value="1"/>
</dbReference>
<evidence type="ECO:0000313" key="6">
    <source>
        <dbReference type="Proteomes" id="UP000256304"/>
    </source>
</evidence>
<dbReference type="InterPro" id="IPR018060">
    <property type="entry name" value="HTH_AraC"/>
</dbReference>
<dbReference type="EMBL" id="QTTN01000009">
    <property type="protein sequence ID" value="REE87403.1"/>
    <property type="molecule type" value="Genomic_DNA"/>
</dbReference>
<dbReference type="InterPro" id="IPR014710">
    <property type="entry name" value="RmlC-like_jellyroll"/>
</dbReference>
<name>A0A3D9S5A1_9BACL</name>
<dbReference type="Pfam" id="PF12833">
    <property type="entry name" value="HTH_18"/>
    <property type="match status" value="1"/>
</dbReference>
<evidence type="ECO:0000256" key="2">
    <source>
        <dbReference type="ARBA" id="ARBA00023125"/>
    </source>
</evidence>
<dbReference type="GO" id="GO:0043565">
    <property type="term" value="F:sequence-specific DNA binding"/>
    <property type="evidence" value="ECO:0007669"/>
    <property type="project" value="InterPro"/>
</dbReference>
<dbReference type="InterPro" id="IPR020449">
    <property type="entry name" value="Tscrpt_reg_AraC-type_HTH"/>
</dbReference>
<dbReference type="SUPFAM" id="SSF46689">
    <property type="entry name" value="Homeodomain-like"/>
    <property type="match status" value="2"/>
</dbReference>
<dbReference type="Proteomes" id="UP000256304">
    <property type="component" value="Unassembled WGS sequence"/>
</dbReference>
<dbReference type="PROSITE" id="PS01124">
    <property type="entry name" value="HTH_ARAC_FAMILY_2"/>
    <property type="match status" value="1"/>
</dbReference>
<dbReference type="Gene3D" id="2.60.120.10">
    <property type="entry name" value="Jelly Rolls"/>
    <property type="match status" value="1"/>
</dbReference>
<sequence>MKHLFTSNNLYNAIRIPGMEYAKRECGWVYHDHRHSFFEFLFCISGEIEQWVNGRMYRLYPGDAIIIQSEMVHRTESSAGCSYFDFHFEVEINAINMIFQLMTDPVFRSETHGSVSVWVTLFLTRFGGHLQQMMTRENLAIMEEMAASVTQLQIHSSLLDFIGNLASELIATQHRELPASGVKPSQMKLAREAAYWMEYHLQTPLNITTLAEQLSVHRTYLHECFKLVYGISPSVYLQRIRIREAKKLLQNRTISVEEIAHTLCYSSTSHFSHAFRSAMGMSPQQFRQFS</sequence>
<protein>
    <submittedName>
        <fullName evidence="5">AraC-like DNA-binding protein</fullName>
    </submittedName>
</protein>
<gene>
    <name evidence="5" type="ORF">A8990_10948</name>
</gene>
<dbReference type="InterPro" id="IPR037923">
    <property type="entry name" value="HTH-like"/>
</dbReference>
<dbReference type="PANTHER" id="PTHR43280:SF28">
    <property type="entry name" value="HTH-TYPE TRANSCRIPTIONAL ACTIVATOR RHAS"/>
    <property type="match status" value="1"/>
</dbReference>
<dbReference type="RefSeq" id="WP_116188857.1">
    <property type="nucleotide sequence ID" value="NZ_QTTN01000009.1"/>
</dbReference>